<keyword evidence="3" id="KW-0548">Nucleotidyltransferase</keyword>
<dbReference type="EMBL" id="FOGP01000003">
    <property type="protein sequence ID" value="SER50185.1"/>
    <property type="molecule type" value="Genomic_DNA"/>
</dbReference>
<reference evidence="8" key="1">
    <citation type="submission" date="2016-10" db="EMBL/GenBank/DDBJ databases">
        <authorList>
            <person name="de Groot N.N."/>
        </authorList>
    </citation>
    <scope>NUCLEOTIDE SEQUENCE [LARGE SCALE GENOMIC DNA]</scope>
    <source>
        <strain evidence="8">KHGC19</strain>
    </source>
</reference>
<dbReference type="Gene3D" id="1.20.1260.110">
    <property type="entry name" value="DNA integrity scanning linker region"/>
    <property type="match status" value="1"/>
</dbReference>
<gene>
    <name evidence="8" type="ORF">SAMN05216446_1108</name>
    <name evidence="7" type="ORF">SAMN05216447_104165</name>
</gene>
<dbReference type="NCBIfam" id="NF010009">
    <property type="entry name" value="PRK13482.1"/>
    <property type="match status" value="1"/>
</dbReference>
<evidence type="ECO:0000256" key="1">
    <source>
        <dbReference type="ARBA" id="ARBA00000877"/>
    </source>
</evidence>
<evidence type="ECO:0000313" key="9">
    <source>
        <dbReference type="Proteomes" id="UP000199128"/>
    </source>
</evidence>
<keyword evidence="10" id="KW-1185">Reference proteome</keyword>
<dbReference type="PROSITE" id="PS51794">
    <property type="entry name" value="DAC"/>
    <property type="match status" value="1"/>
</dbReference>
<dbReference type="InterPro" id="IPR036888">
    <property type="entry name" value="DNA_integrity_DisA_N_sf"/>
</dbReference>
<dbReference type="AlphaFoldDB" id="A0A1H9PQV0"/>
<dbReference type="InterPro" id="IPR050338">
    <property type="entry name" value="DisA"/>
</dbReference>
<accession>A0A1H9PQV0</accession>
<evidence type="ECO:0000313" key="8">
    <source>
        <dbReference type="EMBL" id="SER50185.1"/>
    </source>
</evidence>
<feature type="domain" description="DAC" evidence="6">
    <location>
        <begin position="18"/>
        <end position="158"/>
    </location>
</feature>
<dbReference type="GO" id="GO:0005524">
    <property type="term" value="F:ATP binding"/>
    <property type="evidence" value="ECO:0007669"/>
    <property type="project" value="UniProtKB-KW"/>
</dbReference>
<dbReference type="GO" id="GO:0106408">
    <property type="term" value="F:diadenylate cyclase activity"/>
    <property type="evidence" value="ECO:0007669"/>
    <property type="project" value="UniProtKB-EC"/>
</dbReference>
<dbReference type="Pfam" id="PF10635">
    <property type="entry name" value="DisA-linker"/>
    <property type="match status" value="1"/>
</dbReference>
<dbReference type="PANTHER" id="PTHR34185">
    <property type="entry name" value="DIADENYLATE CYCLASE"/>
    <property type="match status" value="1"/>
</dbReference>
<keyword evidence="2" id="KW-0808">Transferase</keyword>
<dbReference type="InterPro" id="IPR003390">
    <property type="entry name" value="DNA_integrity_scan_DisA_N"/>
</dbReference>
<evidence type="ECO:0000256" key="5">
    <source>
        <dbReference type="ARBA" id="ARBA00022840"/>
    </source>
</evidence>
<name>A0A1H9PQV0_9ACTN</name>
<dbReference type="GO" id="GO:0004016">
    <property type="term" value="F:adenylate cyclase activity"/>
    <property type="evidence" value="ECO:0007669"/>
    <property type="project" value="TreeGrafter"/>
</dbReference>
<evidence type="ECO:0000256" key="3">
    <source>
        <dbReference type="ARBA" id="ARBA00022695"/>
    </source>
</evidence>
<evidence type="ECO:0000256" key="4">
    <source>
        <dbReference type="ARBA" id="ARBA00022741"/>
    </source>
</evidence>
<evidence type="ECO:0000256" key="2">
    <source>
        <dbReference type="ARBA" id="ARBA00022679"/>
    </source>
</evidence>
<comment type="catalytic activity">
    <reaction evidence="1">
        <text>2 ATP = 3',3'-c-di-AMP + 2 diphosphate</text>
        <dbReference type="Rhea" id="RHEA:35655"/>
        <dbReference type="ChEBI" id="CHEBI:30616"/>
        <dbReference type="ChEBI" id="CHEBI:33019"/>
        <dbReference type="ChEBI" id="CHEBI:71500"/>
        <dbReference type="EC" id="2.7.7.85"/>
    </reaction>
</comment>
<reference evidence="9 10" key="2">
    <citation type="submission" date="2016-10" db="EMBL/GenBank/DDBJ databases">
        <authorList>
            <person name="Varghese N."/>
            <person name="Submissions S."/>
        </authorList>
    </citation>
    <scope>NUCLEOTIDE SEQUENCE [LARGE SCALE GENOMIC DNA]</scope>
    <source>
        <strain evidence="9">KHGC19</strain>
        <strain evidence="7 10">WCP15</strain>
    </source>
</reference>
<dbReference type="InterPro" id="IPR038331">
    <property type="entry name" value="DisA_sf"/>
</dbReference>
<dbReference type="Pfam" id="PF02457">
    <property type="entry name" value="DAC"/>
    <property type="match status" value="1"/>
</dbReference>
<dbReference type="RefSeq" id="WP_078687427.1">
    <property type="nucleotide sequence ID" value="NZ_FNWT01000004.1"/>
</dbReference>
<dbReference type="EMBL" id="FNWT01000004">
    <property type="protein sequence ID" value="SEH52427.1"/>
    <property type="molecule type" value="Genomic_DNA"/>
</dbReference>
<organism evidence="8 9">
    <name type="scientific">Parafannyhessea umbonata</name>
    <dbReference type="NCBI Taxonomy" id="604330"/>
    <lineage>
        <taxon>Bacteria</taxon>
        <taxon>Bacillati</taxon>
        <taxon>Actinomycetota</taxon>
        <taxon>Coriobacteriia</taxon>
        <taxon>Coriobacteriales</taxon>
        <taxon>Atopobiaceae</taxon>
        <taxon>Parafannyhessea</taxon>
    </lineage>
</organism>
<dbReference type="Proteomes" id="UP000199135">
    <property type="component" value="Unassembled WGS sequence"/>
</dbReference>
<evidence type="ECO:0000313" key="7">
    <source>
        <dbReference type="EMBL" id="SEH52427.1"/>
    </source>
</evidence>
<evidence type="ECO:0000259" key="6">
    <source>
        <dbReference type="PROSITE" id="PS51794"/>
    </source>
</evidence>
<dbReference type="SUPFAM" id="SSF143597">
    <property type="entry name" value="YojJ-like"/>
    <property type="match status" value="1"/>
</dbReference>
<protein>
    <submittedName>
        <fullName evidence="8">Diadenylate cyclase</fullName>
    </submittedName>
</protein>
<dbReference type="Gene3D" id="3.40.1700.10">
    <property type="entry name" value="DNA integrity scanning protein, DisA, N-terminal domain"/>
    <property type="match status" value="1"/>
</dbReference>
<dbReference type="InterPro" id="IPR018906">
    <property type="entry name" value="DNA_integrity_scan_DisA_link"/>
</dbReference>
<keyword evidence="4" id="KW-0547">Nucleotide-binding</keyword>
<proteinExistence type="predicted"/>
<evidence type="ECO:0000313" key="10">
    <source>
        <dbReference type="Proteomes" id="UP000199135"/>
    </source>
</evidence>
<keyword evidence="5" id="KW-0067">ATP-binding</keyword>
<sequence length="362" mass="40152">MEGTERAFEASEPVQDFKERMRSAIRQTAPGTSLRHALDMIIAGHLGALICIGDTDAVLATGDDGFCLDISFTANRLFELSKMDGAIVVDKGLTQILRANYHLNPDPSLPTSETGMRHRTAARMSLLTNAMVISVSERRQVVTVYIDGRGHSLRSVSEIMSSVNQLLVSLQSTRTQLDRALLRLTTLELDNYVTLSDITETIYLFEVLMTAADELDNLILELGTKGKTIAMQREEFIGDMSDVYTLLIRDYANDSSEENALAIRATLHETANDKLRSSKRVGALLGFDEHNEDSIMHSLGLRTLSNVSVVRKGMADKIVDEYGSLQQLLDDIEQNPARLDRVGVENPSILADSLYRMWGKRA</sequence>
<dbReference type="PANTHER" id="PTHR34185:SF3">
    <property type="entry name" value="DNA INTEGRITY SCANNING PROTEIN DISA"/>
    <property type="match status" value="1"/>
</dbReference>
<dbReference type="Proteomes" id="UP000199128">
    <property type="component" value="Unassembled WGS sequence"/>
</dbReference>